<evidence type="ECO:0000256" key="6">
    <source>
        <dbReference type="SAM" id="MobiDB-lite"/>
    </source>
</evidence>
<dbReference type="OrthoDB" id="9813334at2"/>
<evidence type="ECO:0000313" key="8">
    <source>
        <dbReference type="Proteomes" id="UP000057213"/>
    </source>
</evidence>
<evidence type="ECO:0000256" key="5">
    <source>
        <dbReference type="RuleBase" id="RU000562"/>
    </source>
</evidence>
<dbReference type="PANTHER" id="PTHR21349:SF0">
    <property type="entry name" value="LARGE RIBOSOMAL SUBUNIT PROTEIN BL21M"/>
    <property type="match status" value="1"/>
</dbReference>
<dbReference type="Proteomes" id="UP000057213">
    <property type="component" value="Chromosome"/>
</dbReference>
<dbReference type="STRING" id="1318743.PU02_0006"/>
<keyword evidence="4 5" id="KW-0699">rRNA-binding</keyword>
<keyword evidence="4 5" id="KW-0694">RNA-binding</keyword>
<dbReference type="GO" id="GO:0006412">
    <property type="term" value="P:translation"/>
    <property type="evidence" value="ECO:0007669"/>
    <property type="project" value="UniProtKB-UniRule"/>
</dbReference>
<comment type="similarity">
    <text evidence="1 4 5">Belongs to the bacterial ribosomal protein bL21 family.</text>
</comment>
<comment type="function">
    <text evidence="4 5">This protein binds to 23S rRNA in the presence of protein L20.</text>
</comment>
<dbReference type="KEGG" id="banc:PU02_0006"/>
<protein>
    <recommendedName>
        <fullName evidence="4">Large ribosomal subunit protein bL21</fullName>
    </recommendedName>
</protein>
<evidence type="ECO:0000256" key="1">
    <source>
        <dbReference type="ARBA" id="ARBA00008563"/>
    </source>
</evidence>
<dbReference type="Pfam" id="PF00829">
    <property type="entry name" value="Ribosomal_L21p"/>
    <property type="match status" value="1"/>
</dbReference>
<dbReference type="GO" id="GO:0005737">
    <property type="term" value="C:cytoplasm"/>
    <property type="evidence" value="ECO:0007669"/>
    <property type="project" value="UniProtKB-ARBA"/>
</dbReference>
<sequence length="157" mass="16823">MFAVIKTGGKQYRVVANQILKVEKVVGDAGDIVQLGSVLMVGEGDGAVVGSPVVADAVVMVEIIEQGRARKVISFKKRRRQNSKRTRGHRQEVTTLRVIEILTGGAKPKTRSTKSANKGKAESEEMGSSSKKKSAKTVEGKSVSQKVTAVISESKED</sequence>
<dbReference type="RefSeq" id="WP_053943545.1">
    <property type="nucleotide sequence ID" value="NZ_CP010401.1"/>
</dbReference>
<evidence type="ECO:0000313" key="7">
    <source>
        <dbReference type="EMBL" id="ALE02820.1"/>
    </source>
</evidence>
<keyword evidence="3 4" id="KW-0687">Ribonucleoprotein</keyword>
<feature type="region of interest" description="Disordered" evidence="6">
    <location>
        <begin position="103"/>
        <end position="157"/>
    </location>
</feature>
<dbReference type="EMBL" id="CP010401">
    <property type="protein sequence ID" value="ALE02820.1"/>
    <property type="molecule type" value="Genomic_DNA"/>
</dbReference>
<accession>A0A0M4L5T1</accession>
<dbReference type="HAMAP" id="MF_01363">
    <property type="entry name" value="Ribosomal_bL21"/>
    <property type="match status" value="1"/>
</dbReference>
<dbReference type="GO" id="GO:0019843">
    <property type="term" value="F:rRNA binding"/>
    <property type="evidence" value="ECO:0007669"/>
    <property type="project" value="UniProtKB-UniRule"/>
</dbReference>
<dbReference type="GO" id="GO:1990904">
    <property type="term" value="C:ribonucleoprotein complex"/>
    <property type="evidence" value="ECO:0007669"/>
    <property type="project" value="UniProtKB-KW"/>
</dbReference>
<name>A0A0M4L5T1_9HYPH</name>
<dbReference type="PATRIC" id="fig|1318743.3.peg.6"/>
<gene>
    <name evidence="4" type="primary">rplU</name>
    <name evidence="7" type="ORF">PU02_0006</name>
</gene>
<evidence type="ECO:0000256" key="3">
    <source>
        <dbReference type="ARBA" id="ARBA00023274"/>
    </source>
</evidence>
<organism evidence="7 8">
    <name type="scientific">Bartonella ancashensis</name>
    <dbReference type="NCBI Taxonomy" id="1318743"/>
    <lineage>
        <taxon>Bacteria</taxon>
        <taxon>Pseudomonadati</taxon>
        <taxon>Pseudomonadota</taxon>
        <taxon>Alphaproteobacteria</taxon>
        <taxon>Hyphomicrobiales</taxon>
        <taxon>Bartonellaceae</taxon>
        <taxon>Bartonella</taxon>
    </lineage>
</organism>
<dbReference type="AlphaFoldDB" id="A0A0M4L5T1"/>
<keyword evidence="2 4" id="KW-0689">Ribosomal protein</keyword>
<dbReference type="SUPFAM" id="SSF141091">
    <property type="entry name" value="L21p-like"/>
    <property type="match status" value="1"/>
</dbReference>
<dbReference type="InterPro" id="IPR028909">
    <property type="entry name" value="bL21-like"/>
</dbReference>
<dbReference type="InterPro" id="IPR001787">
    <property type="entry name" value="Ribosomal_bL21"/>
</dbReference>
<dbReference type="PANTHER" id="PTHR21349">
    <property type="entry name" value="50S RIBOSOMAL PROTEIN L21"/>
    <property type="match status" value="1"/>
</dbReference>
<keyword evidence="8" id="KW-1185">Reference proteome</keyword>
<comment type="subunit">
    <text evidence="4">Part of the 50S ribosomal subunit. Contacts protein L20.</text>
</comment>
<reference evidence="7 8" key="1">
    <citation type="journal article" date="2015" name="Genome Announc.">
        <title>Complete Genome Sequence of Bartonella ancashensis Strain 20.00, Isolated from the Blood of a Patient with Verruga Peruana.</title>
        <authorList>
            <person name="Hang J."/>
            <person name="Mullins K.E."/>
            <person name="Clifford R.J."/>
            <person name="Onmus-Leone F."/>
            <person name="Yang Y."/>
            <person name="Jiang J."/>
            <person name="Leguia M."/>
            <person name="Kasper M.R."/>
            <person name="Maguina C."/>
            <person name="Lesho E.P."/>
            <person name="Jarman R.G."/>
            <person name="Richards A.L."/>
            <person name="Blazes D."/>
        </authorList>
    </citation>
    <scope>NUCLEOTIDE SEQUENCE [LARGE SCALE GENOMIC DNA]</scope>
    <source>
        <strain evidence="7 8">20.00</strain>
    </source>
</reference>
<dbReference type="InterPro" id="IPR036164">
    <property type="entry name" value="bL21-like_sf"/>
</dbReference>
<evidence type="ECO:0000256" key="4">
    <source>
        <dbReference type="HAMAP-Rule" id="MF_01363"/>
    </source>
</evidence>
<dbReference type="GO" id="GO:0003735">
    <property type="term" value="F:structural constituent of ribosome"/>
    <property type="evidence" value="ECO:0007669"/>
    <property type="project" value="InterPro"/>
</dbReference>
<proteinExistence type="inferred from homology"/>
<dbReference type="GO" id="GO:0005840">
    <property type="term" value="C:ribosome"/>
    <property type="evidence" value="ECO:0007669"/>
    <property type="project" value="UniProtKB-KW"/>
</dbReference>
<evidence type="ECO:0000256" key="2">
    <source>
        <dbReference type="ARBA" id="ARBA00022980"/>
    </source>
</evidence>
<dbReference type="NCBIfam" id="TIGR00061">
    <property type="entry name" value="L21"/>
    <property type="match status" value="1"/>
</dbReference>